<dbReference type="InterPro" id="IPR007109">
    <property type="entry name" value="Brix"/>
</dbReference>
<feature type="region of interest" description="Disordered" evidence="1">
    <location>
        <begin position="284"/>
        <end position="309"/>
    </location>
</feature>
<accession>C4YN00</accession>
<keyword evidence="4" id="KW-1185">Reference proteome</keyword>
<dbReference type="GO" id="GO:0000027">
    <property type="term" value="P:ribosomal large subunit assembly"/>
    <property type="evidence" value="ECO:0007669"/>
    <property type="project" value="TreeGrafter"/>
</dbReference>
<gene>
    <name evidence="3" type="ORF">CAWG_02238</name>
</gene>
<evidence type="ECO:0000313" key="3">
    <source>
        <dbReference type="EMBL" id="EEQ43981.1"/>
    </source>
</evidence>
<dbReference type="PROSITE" id="PS50833">
    <property type="entry name" value="BRIX"/>
    <property type="match status" value="1"/>
</dbReference>
<dbReference type="AlphaFoldDB" id="C4YN00"/>
<dbReference type="PaxDb" id="5476-C4YN00"/>
<proteinExistence type="predicted"/>
<dbReference type="HOGENOM" id="CLU_026936_2_0_1"/>
<dbReference type="GO" id="GO:0030687">
    <property type="term" value="C:preribosome, large subunit precursor"/>
    <property type="evidence" value="ECO:0007669"/>
    <property type="project" value="TreeGrafter"/>
</dbReference>
<organism evidence="3 4">
    <name type="scientific">Candida albicans (strain WO-1)</name>
    <name type="common">Yeast</name>
    <dbReference type="NCBI Taxonomy" id="294748"/>
    <lineage>
        <taxon>Eukaryota</taxon>
        <taxon>Fungi</taxon>
        <taxon>Dikarya</taxon>
        <taxon>Ascomycota</taxon>
        <taxon>Saccharomycotina</taxon>
        <taxon>Pichiomycetes</taxon>
        <taxon>Debaryomycetaceae</taxon>
        <taxon>Candida/Lodderomyces clade</taxon>
        <taxon>Candida</taxon>
    </lineage>
</organism>
<name>C4YN00_CANAW</name>
<evidence type="ECO:0000259" key="2">
    <source>
        <dbReference type="PROSITE" id="PS50833"/>
    </source>
</evidence>
<dbReference type="InterPro" id="IPR045112">
    <property type="entry name" value="PPAN-like"/>
</dbReference>
<dbReference type="GO" id="GO:0006364">
    <property type="term" value="P:rRNA processing"/>
    <property type="evidence" value="ECO:0007669"/>
    <property type="project" value="InterPro"/>
</dbReference>
<reference evidence="3 4" key="1">
    <citation type="journal article" date="2009" name="Nature">
        <title>Evolution of pathogenicity and sexual reproduction in eight Candida genomes.</title>
        <authorList>
            <person name="Butler G."/>
            <person name="Rasmussen M.D."/>
            <person name="Lin M.F."/>
            <person name="Santos M.A."/>
            <person name="Sakthikumar S."/>
            <person name="Munro C.A."/>
            <person name="Rheinbay E."/>
            <person name="Grabherr M."/>
            <person name="Forche A."/>
            <person name="Reedy J.L."/>
            <person name="Agrafioti I."/>
            <person name="Arnaud M.B."/>
            <person name="Bates S."/>
            <person name="Brown A.J."/>
            <person name="Brunke S."/>
            <person name="Costanzo M.C."/>
            <person name="Fitzpatrick D.A."/>
            <person name="de Groot P.W."/>
            <person name="Harris D."/>
            <person name="Hoyer L.L."/>
            <person name="Hube B."/>
            <person name="Klis F.M."/>
            <person name="Kodira C."/>
            <person name="Lennard N."/>
            <person name="Logue M.E."/>
            <person name="Martin R."/>
            <person name="Neiman A.M."/>
            <person name="Nikolaou E."/>
            <person name="Quail M.A."/>
            <person name="Quinn J."/>
            <person name="Santos M.C."/>
            <person name="Schmitzberger F.F."/>
            <person name="Sherlock G."/>
            <person name="Shah P."/>
            <person name="Silverstein K.A."/>
            <person name="Skrzypek M.S."/>
            <person name="Soll D."/>
            <person name="Staggs R."/>
            <person name="Stansfield I."/>
            <person name="Stumpf M.P."/>
            <person name="Sudbery P.E."/>
            <person name="Srikantha T."/>
            <person name="Zeng Q."/>
            <person name="Berman J."/>
            <person name="Berriman M."/>
            <person name="Heitman J."/>
            <person name="Gow N.A."/>
            <person name="Lorenz M.C."/>
            <person name="Birren B.W."/>
            <person name="Kellis M."/>
            <person name="Cuomo C.A."/>
        </authorList>
    </citation>
    <scope>NUCLEOTIDE SEQUENCE [LARGE SCALE GENOMIC DNA]</scope>
    <source>
        <strain evidence="3 4">WO-1</strain>
    </source>
</reference>
<feature type="region of interest" description="Disordered" evidence="1">
    <location>
        <begin position="368"/>
        <end position="450"/>
    </location>
</feature>
<dbReference type="EMBL" id="CM000309">
    <property type="protein sequence ID" value="EEQ43981.1"/>
    <property type="molecule type" value="Genomic_DNA"/>
</dbReference>
<dbReference type="OrthoDB" id="10261452at2759"/>
<sequence length="450" mass="51377">MAKRRTKKRTHKKISEEELASIPKSMVLHLGTSLKNHSLTQLVNDFRNVMQPHTAINLRERKSNKLKDFIVMCGPLHVSDIFIFNQTDAGNITLRIGKLPRGPNLQFKINNYSLCKDVRKILKHPKSISKDNSIFQSPPLLVLNGFGKISEMSQHEKLMVTIFQNMFPPIQPQQTKVSSIKRVLLISKNKVTNEIELRHYAINTKLVDENRNVKKLIQSHHNLKKKLPKLTNNQDVSDLLLNPYSIGGLTSDSEIEDDAVVEIQQETFVKKEPTKAITTTITATTEKEVESQSQPQPQPQPQPQQGKSKRAIKLTELGPRLNMSLIKIEEGLIGSSKTIYHSSIQKTEDEIKSLEKKHLLKQQLKLERRSKQQAAVKAKLDKKEAKKARRKAREEGREKDNDDNNNEEEEEEEDSADEEQVDDDDSDSDAVDINPEDYENDSDLYSDVDV</sequence>
<dbReference type="Pfam" id="PF04427">
    <property type="entry name" value="Brix"/>
    <property type="match status" value="1"/>
</dbReference>
<dbReference type="GO" id="GO:0019843">
    <property type="term" value="F:rRNA binding"/>
    <property type="evidence" value="ECO:0007669"/>
    <property type="project" value="InterPro"/>
</dbReference>
<feature type="compositionally biased region" description="Basic and acidic residues" evidence="1">
    <location>
        <begin position="392"/>
        <end position="402"/>
    </location>
</feature>
<protein>
    <recommendedName>
        <fullName evidence="2">Brix domain-containing protein</fullName>
    </recommendedName>
</protein>
<dbReference type="OMA" id="KDYTVMT"/>
<feature type="domain" description="Brix" evidence="2">
    <location>
        <begin position="25"/>
        <end position="334"/>
    </location>
</feature>
<evidence type="ECO:0000313" key="4">
    <source>
        <dbReference type="Proteomes" id="UP000001429"/>
    </source>
</evidence>
<dbReference type="SMART" id="SM00879">
    <property type="entry name" value="Brix"/>
    <property type="match status" value="1"/>
</dbReference>
<dbReference type="VEuPathDB" id="FungiDB:CAWG_02238"/>
<dbReference type="PANTHER" id="PTHR12661">
    <property type="entry name" value="PETER PAN-RELATED"/>
    <property type="match status" value="1"/>
</dbReference>
<dbReference type="PANTHER" id="PTHR12661:SF5">
    <property type="entry name" value="SUPPRESSOR OF SWI4 1 HOMOLOG"/>
    <property type="match status" value="1"/>
</dbReference>
<evidence type="ECO:0000256" key="1">
    <source>
        <dbReference type="SAM" id="MobiDB-lite"/>
    </source>
</evidence>
<dbReference type="Proteomes" id="UP000001429">
    <property type="component" value="Chromosome R"/>
</dbReference>
<feature type="compositionally biased region" description="Acidic residues" evidence="1">
    <location>
        <begin position="403"/>
        <end position="450"/>
    </location>
</feature>